<name>A0AAE3EUZ2_9FLAO</name>
<dbReference type="PANTHER" id="PTHR46361">
    <property type="entry name" value="ELECTRON CARRIER/ PROTEIN DISULFIDE OXIDOREDUCTASE"/>
    <property type="match status" value="1"/>
</dbReference>
<evidence type="ECO:0000313" key="3">
    <source>
        <dbReference type="Proteomes" id="UP001200642"/>
    </source>
</evidence>
<dbReference type="PANTHER" id="PTHR46361:SF3">
    <property type="entry name" value="ELECTRON CARRIER_ PROTEIN DISULFIDE OXIDOREDUCTASE"/>
    <property type="match status" value="1"/>
</dbReference>
<dbReference type="RefSeq" id="WP_317901923.1">
    <property type="nucleotide sequence ID" value="NZ_JAIRBC010000010.1"/>
</dbReference>
<proteinExistence type="predicted"/>
<evidence type="ECO:0000259" key="1">
    <source>
        <dbReference type="Pfam" id="PF04784"/>
    </source>
</evidence>
<reference evidence="2" key="1">
    <citation type="submission" date="2023-02" db="EMBL/GenBank/DDBJ databases">
        <title>Genome of Flavobacteriaceae gen. nov. sp. strain F89.</title>
        <authorList>
            <person name="Wang Y."/>
        </authorList>
    </citation>
    <scope>NUCLEOTIDE SEQUENCE</scope>
    <source>
        <strain evidence="2">F89</strain>
    </source>
</reference>
<feature type="domain" description="DUF547" evidence="1">
    <location>
        <begin position="73"/>
        <end position="196"/>
    </location>
</feature>
<gene>
    <name evidence="2" type="ORF">K8352_08440</name>
</gene>
<dbReference type="Pfam" id="PF04784">
    <property type="entry name" value="DUF547"/>
    <property type="match status" value="1"/>
</dbReference>
<sequence length="263" mass="30129">MMKVSIIAIIFCLLALGVFLNRPSAEISNGTETDFNRLSEQFLKNLEDGKDTEVLQNRLANTTVDSLASTLTTDTQKLAFWVNIYNAYIQVILTKNPELYKDRSSFFTRDQIIIAGQKISFATIEHGIIRKSQWDKGLGYVQNPFPGDFERKLRVDKRNYHIHFALNCGAKDCPPVAIYSAARLKEQFNKGTERYLKTTSNFDPKSNEVKVTSLFSWFRGDFGGESGIKEILKEYNIVPKTADPKLVYKDYDWTLDLHNFIDL</sequence>
<protein>
    <submittedName>
        <fullName evidence="2">DUF547 domain-containing protein</fullName>
    </submittedName>
</protein>
<dbReference type="InterPro" id="IPR006869">
    <property type="entry name" value="DUF547"/>
</dbReference>
<comment type="caution">
    <text evidence="2">The sequence shown here is derived from an EMBL/GenBank/DDBJ whole genome shotgun (WGS) entry which is preliminary data.</text>
</comment>
<dbReference type="AlphaFoldDB" id="A0AAE3EUZ2"/>
<dbReference type="EMBL" id="JAIRBC010000010">
    <property type="protein sequence ID" value="MCG2460774.1"/>
    <property type="molecule type" value="Genomic_DNA"/>
</dbReference>
<organism evidence="2 3">
    <name type="scientific">Cerina litoralis</name>
    <dbReference type="NCBI Taxonomy" id="2874477"/>
    <lineage>
        <taxon>Bacteria</taxon>
        <taxon>Pseudomonadati</taxon>
        <taxon>Bacteroidota</taxon>
        <taxon>Flavobacteriia</taxon>
        <taxon>Flavobacteriales</taxon>
        <taxon>Flavobacteriaceae</taxon>
        <taxon>Cerina</taxon>
    </lineage>
</organism>
<evidence type="ECO:0000313" key="2">
    <source>
        <dbReference type="EMBL" id="MCG2460774.1"/>
    </source>
</evidence>
<accession>A0AAE3EUZ2</accession>
<dbReference type="Proteomes" id="UP001200642">
    <property type="component" value="Unassembled WGS sequence"/>
</dbReference>
<keyword evidence="3" id="KW-1185">Reference proteome</keyword>